<evidence type="ECO:0000313" key="3">
    <source>
        <dbReference type="Proteomes" id="UP000688137"/>
    </source>
</evidence>
<proteinExistence type="predicted"/>
<protein>
    <recommendedName>
        <fullName evidence="1">PPM-type phosphatase domain-containing protein</fullName>
    </recommendedName>
</protein>
<dbReference type="PROSITE" id="PS51746">
    <property type="entry name" value="PPM_2"/>
    <property type="match status" value="1"/>
</dbReference>
<dbReference type="AlphaFoldDB" id="A0A8S1P3I4"/>
<organism evidence="2 3">
    <name type="scientific">Paramecium primaurelia</name>
    <dbReference type="NCBI Taxonomy" id="5886"/>
    <lineage>
        <taxon>Eukaryota</taxon>
        <taxon>Sar</taxon>
        <taxon>Alveolata</taxon>
        <taxon>Ciliophora</taxon>
        <taxon>Intramacronucleata</taxon>
        <taxon>Oligohymenophorea</taxon>
        <taxon>Peniculida</taxon>
        <taxon>Parameciidae</taxon>
        <taxon>Paramecium</taxon>
    </lineage>
</organism>
<accession>A0A8S1P3I4</accession>
<dbReference type="EMBL" id="CAJJDM010000107">
    <property type="protein sequence ID" value="CAD8097598.1"/>
    <property type="molecule type" value="Genomic_DNA"/>
</dbReference>
<gene>
    <name evidence="2" type="ORF">PPRIM_AZ9-3.1.T1040122</name>
</gene>
<feature type="domain" description="PPM-type phosphatase" evidence="1">
    <location>
        <begin position="1"/>
        <end position="56"/>
    </location>
</feature>
<dbReference type="GO" id="GO:0004722">
    <property type="term" value="F:protein serine/threonine phosphatase activity"/>
    <property type="evidence" value="ECO:0007669"/>
    <property type="project" value="InterPro"/>
</dbReference>
<reference evidence="2" key="1">
    <citation type="submission" date="2021-01" db="EMBL/GenBank/DDBJ databases">
        <authorList>
            <consortium name="Genoscope - CEA"/>
            <person name="William W."/>
        </authorList>
    </citation>
    <scope>NUCLEOTIDE SEQUENCE</scope>
</reference>
<comment type="caution">
    <text evidence="2">The sequence shown here is derived from an EMBL/GenBank/DDBJ whole genome shotgun (WGS) entry which is preliminary data.</text>
</comment>
<name>A0A8S1P3I4_PARPR</name>
<dbReference type="OMA" id="QFIIIAS"/>
<evidence type="ECO:0000259" key="1">
    <source>
        <dbReference type="PROSITE" id="PS51746"/>
    </source>
</evidence>
<dbReference type="InterPro" id="IPR001932">
    <property type="entry name" value="PPM-type_phosphatase-like_dom"/>
</dbReference>
<dbReference type="PANTHER" id="PTHR47992">
    <property type="entry name" value="PROTEIN PHOSPHATASE"/>
    <property type="match status" value="1"/>
</dbReference>
<evidence type="ECO:0000313" key="2">
    <source>
        <dbReference type="EMBL" id="CAD8097598.1"/>
    </source>
</evidence>
<dbReference type="Pfam" id="PF00481">
    <property type="entry name" value="PP2C"/>
    <property type="match status" value="1"/>
</dbReference>
<dbReference type="InterPro" id="IPR015655">
    <property type="entry name" value="PP2C"/>
</dbReference>
<sequence length="56" mass="6349">MTRSFGDKVGVQAGVIAEPEIQQFIISVYDQFIIIASDGVWEYKSNEEVNKESIRL</sequence>
<keyword evidence="3" id="KW-1185">Reference proteome</keyword>
<dbReference type="Proteomes" id="UP000688137">
    <property type="component" value="Unassembled WGS sequence"/>
</dbReference>